<dbReference type="OrthoDB" id="9789813at2"/>
<keyword evidence="1" id="KW-0238">DNA-binding</keyword>
<evidence type="ECO:0000313" key="1">
    <source>
        <dbReference type="EMBL" id="RDU23018.1"/>
    </source>
</evidence>
<dbReference type="AlphaFoldDB" id="A0A371ATY1"/>
<protein>
    <submittedName>
        <fullName evidence="1">MmcQ/YjbR family DNA-binding protein</fullName>
    </submittedName>
</protein>
<dbReference type="Pfam" id="PF04237">
    <property type="entry name" value="YjbR"/>
    <property type="match status" value="1"/>
</dbReference>
<dbReference type="SUPFAM" id="SSF142906">
    <property type="entry name" value="YjbR-like"/>
    <property type="match status" value="1"/>
</dbReference>
<dbReference type="EMBL" id="QRCT01000034">
    <property type="protein sequence ID" value="RDU23018.1"/>
    <property type="molecule type" value="Genomic_DNA"/>
</dbReference>
<organism evidence="1 2">
    <name type="scientific">Anaerosacchariphilus polymeriproducens</name>
    <dbReference type="NCBI Taxonomy" id="1812858"/>
    <lineage>
        <taxon>Bacteria</taxon>
        <taxon>Bacillati</taxon>
        <taxon>Bacillota</taxon>
        <taxon>Clostridia</taxon>
        <taxon>Lachnospirales</taxon>
        <taxon>Lachnospiraceae</taxon>
        <taxon>Anaerosacchariphilus</taxon>
    </lineage>
</organism>
<dbReference type="GO" id="GO:0003677">
    <property type="term" value="F:DNA binding"/>
    <property type="evidence" value="ECO:0007669"/>
    <property type="project" value="UniProtKB-KW"/>
</dbReference>
<dbReference type="PANTHER" id="PTHR35145">
    <property type="entry name" value="CYTOPLASMIC PROTEIN-RELATED"/>
    <property type="match status" value="1"/>
</dbReference>
<gene>
    <name evidence="1" type="ORF">DWV06_11675</name>
</gene>
<dbReference type="InterPro" id="IPR007351">
    <property type="entry name" value="YjbR"/>
</dbReference>
<dbReference type="RefSeq" id="WP_115482360.1">
    <property type="nucleotide sequence ID" value="NZ_QRCT01000034.1"/>
</dbReference>
<keyword evidence="2" id="KW-1185">Reference proteome</keyword>
<sequence>MNYPWLDKFLLSHKGTKKDFKVEWQWTRYLVGGKMFAAICKNNNGNDTIVTLKLDPLDGDFLRKQFEDINPGYYMNKKHWNSVNLDGDVPDEILKDMADKSYHLVFNGLSKKLQNEIKNSID</sequence>
<dbReference type="InterPro" id="IPR038056">
    <property type="entry name" value="YjbR-like_sf"/>
</dbReference>
<comment type="caution">
    <text evidence="1">The sequence shown here is derived from an EMBL/GenBank/DDBJ whole genome shotgun (WGS) entry which is preliminary data.</text>
</comment>
<accession>A0A371ATY1</accession>
<proteinExistence type="predicted"/>
<dbReference type="Gene3D" id="3.90.1150.30">
    <property type="match status" value="1"/>
</dbReference>
<dbReference type="InterPro" id="IPR058532">
    <property type="entry name" value="YjbR/MT2646/Rv2570-like"/>
</dbReference>
<dbReference type="PANTHER" id="PTHR35145:SF1">
    <property type="entry name" value="CYTOPLASMIC PROTEIN"/>
    <property type="match status" value="1"/>
</dbReference>
<dbReference type="Proteomes" id="UP000255036">
    <property type="component" value="Unassembled WGS sequence"/>
</dbReference>
<reference evidence="1 2" key="1">
    <citation type="submission" date="2018-07" db="EMBL/GenBank/DDBJ databases">
        <title>Anaerosacharophilus polymeroproducens gen. nov. sp. nov., an anaerobic bacterium isolated from salt field.</title>
        <authorList>
            <person name="Kim W."/>
            <person name="Yang S.-H."/>
            <person name="Oh J."/>
            <person name="Lee J.-H."/>
            <person name="Kwon K.K."/>
        </authorList>
    </citation>
    <scope>NUCLEOTIDE SEQUENCE [LARGE SCALE GENOMIC DNA]</scope>
    <source>
        <strain evidence="1 2">MCWD5</strain>
    </source>
</reference>
<evidence type="ECO:0000313" key="2">
    <source>
        <dbReference type="Proteomes" id="UP000255036"/>
    </source>
</evidence>
<name>A0A371ATY1_9FIRM</name>